<evidence type="ECO:0000313" key="1">
    <source>
        <dbReference type="EMBL" id="KXV47681.1"/>
    </source>
</evidence>
<dbReference type="EMBL" id="LHZR01000108">
    <property type="protein sequence ID" value="KXV47681.1"/>
    <property type="molecule type" value="Genomic_DNA"/>
</dbReference>
<gene>
    <name evidence="1" type="ORF">AD945_09870</name>
</gene>
<dbReference type="PATRIC" id="fig|318683.6.peg.1665"/>
<reference evidence="1 2" key="1">
    <citation type="submission" date="2015-06" db="EMBL/GenBank/DDBJ databases">
        <title>Improved classification and identification of acetic acid bacteria using matrix-assisted laser desorption/ionization time-of-flight mass spectrometry; Gluconobacter nephelii and Gluconobacter uchimurae are later heterotypic synonyms of Gluconobacter japonicus and Gluconobacter oxydans, respectively.</title>
        <authorList>
            <person name="Li L."/>
            <person name="Cleenwerck I."/>
            <person name="De Vuyst L."/>
            <person name="Vandamme P."/>
        </authorList>
    </citation>
    <scope>NUCLEOTIDE SEQUENCE [LARGE SCALE GENOMIC DNA]</scope>
    <source>
        <strain evidence="1 2">LMG 1768</strain>
    </source>
</reference>
<name>A0A149TIK0_9PROT</name>
<dbReference type="OrthoDB" id="7283651at2"/>
<organism evidence="1 2">
    <name type="scientific">Gluconobacter albidus</name>
    <dbReference type="NCBI Taxonomy" id="318683"/>
    <lineage>
        <taxon>Bacteria</taxon>
        <taxon>Pseudomonadati</taxon>
        <taxon>Pseudomonadota</taxon>
        <taxon>Alphaproteobacteria</taxon>
        <taxon>Acetobacterales</taxon>
        <taxon>Acetobacteraceae</taxon>
        <taxon>Gluconobacter</taxon>
    </lineage>
</organism>
<dbReference type="Proteomes" id="UP000075636">
    <property type="component" value="Unassembled WGS sequence"/>
</dbReference>
<evidence type="ECO:0000313" key="2">
    <source>
        <dbReference type="Proteomes" id="UP000075636"/>
    </source>
</evidence>
<sequence length="328" mass="34570">MTDASKVGLALAYNCAQVLYPQGLSGVSVTGRQVVLRRGWLLPSDLFTAQNIRNNIDFVTVTMAPRKMPEWAEPLGRPWRVQQKVEPTVGVVVTGATVEIVFSGTATPVGVVAVWLDDMPRGGEPSAAYAVTAQDTPEKVAAALAAALTGGVANGAVVSVPGRVLNGYAGGYGQSVRVTRRQAQLYRVSIWTADATARETLASVLDTALAEQSWISTLDGREAQLRFQSVEDVDTMQNEALYRRDYFYELIFDTLQVQWASEMLCGIGTLSAGEGLSAPFGVLAPGAANQTVTAALDAMQIVVAAQAAASAYPGLGVDRFGTVVALGG</sequence>
<dbReference type="AlphaFoldDB" id="A0A149TIK0"/>
<dbReference type="STRING" id="318683.A0U94_13635"/>
<proteinExistence type="predicted"/>
<accession>A0A149TIK0</accession>
<dbReference type="RefSeq" id="WP_062108430.1">
    <property type="nucleotide sequence ID" value="NZ_LHZR01000108.1"/>
</dbReference>
<comment type="caution">
    <text evidence="1">The sequence shown here is derived from an EMBL/GenBank/DDBJ whole genome shotgun (WGS) entry which is preliminary data.</text>
</comment>
<protein>
    <submittedName>
        <fullName evidence="1">Uncharacterized protein</fullName>
    </submittedName>
</protein>